<evidence type="ECO:0000313" key="1">
    <source>
        <dbReference type="EMBL" id="KAF9030662.1"/>
    </source>
</evidence>
<comment type="caution">
    <text evidence="1">The sequence shown here is derived from an EMBL/GenBank/DDBJ whole genome shotgun (WGS) entry which is preliminary data.</text>
</comment>
<evidence type="ECO:0000313" key="2">
    <source>
        <dbReference type="Proteomes" id="UP000772434"/>
    </source>
</evidence>
<accession>A0A9P5P1A9</accession>
<dbReference type="SUPFAM" id="SSF52047">
    <property type="entry name" value="RNI-like"/>
    <property type="match status" value="1"/>
</dbReference>
<organism evidence="1 2">
    <name type="scientific">Rhodocollybia butyracea</name>
    <dbReference type="NCBI Taxonomy" id="206335"/>
    <lineage>
        <taxon>Eukaryota</taxon>
        <taxon>Fungi</taxon>
        <taxon>Dikarya</taxon>
        <taxon>Basidiomycota</taxon>
        <taxon>Agaricomycotina</taxon>
        <taxon>Agaricomycetes</taxon>
        <taxon>Agaricomycetidae</taxon>
        <taxon>Agaricales</taxon>
        <taxon>Marasmiineae</taxon>
        <taxon>Omphalotaceae</taxon>
        <taxon>Rhodocollybia</taxon>
    </lineage>
</organism>
<gene>
    <name evidence="1" type="ORF">BDP27DRAFT_1349035</name>
</gene>
<dbReference type="Gene3D" id="3.80.10.10">
    <property type="entry name" value="Ribonuclease Inhibitor"/>
    <property type="match status" value="1"/>
</dbReference>
<dbReference type="Proteomes" id="UP000772434">
    <property type="component" value="Unassembled WGS sequence"/>
</dbReference>
<sequence>MAKAEELPSELQDEIFSLVASDLHCVPNIALVDKRVNERLLSTFYTTVALTSDTQLEKFMRLDRPKVTTLTILSVSRISLLVDVPQKCPNLQAFSIQNTYNFSTGLEPDDDRALTHLTHLNCERLTPWGEPRLLVDVCLSSFPSLTHISFNVESNDSPADTALTVEKWLKLPGLKRLILRFCSDRDVDQFCSSISGAKQIADPRVVCLQMPSPSPLSNGDHFEFLSRVWVLGEEVHSNNSTALKKL</sequence>
<keyword evidence="2" id="KW-1185">Reference proteome</keyword>
<dbReference type="EMBL" id="JADNRY010000664">
    <property type="protein sequence ID" value="KAF9030662.1"/>
    <property type="molecule type" value="Genomic_DNA"/>
</dbReference>
<reference evidence="1" key="1">
    <citation type="submission" date="2020-11" db="EMBL/GenBank/DDBJ databases">
        <authorList>
            <consortium name="DOE Joint Genome Institute"/>
            <person name="Ahrendt S."/>
            <person name="Riley R."/>
            <person name="Andreopoulos W."/>
            <person name="Labutti K."/>
            <person name="Pangilinan J."/>
            <person name="Ruiz-Duenas F.J."/>
            <person name="Barrasa J.M."/>
            <person name="Sanchez-Garcia M."/>
            <person name="Camarero S."/>
            <person name="Miyauchi S."/>
            <person name="Serrano A."/>
            <person name="Linde D."/>
            <person name="Babiker R."/>
            <person name="Drula E."/>
            <person name="Ayuso-Fernandez I."/>
            <person name="Pacheco R."/>
            <person name="Padilla G."/>
            <person name="Ferreira P."/>
            <person name="Barriuso J."/>
            <person name="Kellner H."/>
            <person name="Castanera R."/>
            <person name="Alfaro M."/>
            <person name="Ramirez L."/>
            <person name="Pisabarro A.G."/>
            <person name="Kuo A."/>
            <person name="Tritt A."/>
            <person name="Lipzen A."/>
            <person name="He G."/>
            <person name="Yan M."/>
            <person name="Ng V."/>
            <person name="Cullen D."/>
            <person name="Martin F."/>
            <person name="Rosso M.-N."/>
            <person name="Henrissat B."/>
            <person name="Hibbett D."/>
            <person name="Martinez A.T."/>
            <person name="Grigoriev I.V."/>
        </authorList>
    </citation>
    <scope>NUCLEOTIDE SEQUENCE</scope>
    <source>
        <strain evidence="1">AH 40177</strain>
    </source>
</reference>
<proteinExistence type="predicted"/>
<dbReference type="AlphaFoldDB" id="A0A9P5P1A9"/>
<protein>
    <submittedName>
        <fullName evidence="1">Uncharacterized protein</fullName>
    </submittedName>
</protein>
<name>A0A9P5P1A9_9AGAR</name>
<dbReference type="InterPro" id="IPR032675">
    <property type="entry name" value="LRR_dom_sf"/>
</dbReference>